<keyword evidence="3" id="KW-1185">Reference proteome</keyword>
<dbReference type="Gene3D" id="3.30.365.10">
    <property type="entry name" value="Aldehyde oxidase/xanthine dehydrogenase, molybdopterin binding domain"/>
    <property type="match status" value="4"/>
</dbReference>
<dbReference type="SUPFAM" id="SSF56003">
    <property type="entry name" value="Molybdenum cofactor-binding domain"/>
    <property type="match status" value="2"/>
</dbReference>
<dbReference type="InterPro" id="IPR046867">
    <property type="entry name" value="AldOxase/xan_DH_MoCoBD2"/>
</dbReference>
<feature type="domain" description="Aldehyde oxidase/xanthine dehydrogenase a/b hammerhead" evidence="1">
    <location>
        <begin position="178"/>
        <end position="261"/>
    </location>
</feature>
<dbReference type="InterPro" id="IPR000674">
    <property type="entry name" value="Ald_Oxase/Xan_DH_a/b"/>
</dbReference>
<name>A0A5S4WRF4_9BRAD</name>
<proteinExistence type="predicted"/>
<reference evidence="2 3" key="1">
    <citation type="submission" date="2019-08" db="EMBL/GenBank/DDBJ databases">
        <title>Bradyrhizobium hipponensis sp. nov., a rhizobium isolated from a Lupinus angustifolius root nodule in Tunisia.</title>
        <authorList>
            <person name="Off K."/>
            <person name="Rejili M."/>
            <person name="Mars M."/>
            <person name="Brachmann A."/>
            <person name="Marin M."/>
        </authorList>
    </citation>
    <scope>NUCLEOTIDE SEQUENCE [LARGE SCALE GENOMIC DNA]</scope>
    <source>
        <strain evidence="2 3">CTAW11</strain>
    </source>
</reference>
<evidence type="ECO:0000313" key="2">
    <source>
        <dbReference type="EMBL" id="TYL84538.1"/>
    </source>
</evidence>
<dbReference type="InterPro" id="IPR012368">
    <property type="entry name" value="OxRdtase_Mopterin-bd_su_IorB"/>
</dbReference>
<dbReference type="EMBL" id="VSSR01000021">
    <property type="protein sequence ID" value="TYL84538.1"/>
    <property type="molecule type" value="Genomic_DNA"/>
</dbReference>
<evidence type="ECO:0000259" key="1">
    <source>
        <dbReference type="SMART" id="SM01008"/>
    </source>
</evidence>
<dbReference type="GO" id="GO:0016491">
    <property type="term" value="F:oxidoreductase activity"/>
    <property type="evidence" value="ECO:0007669"/>
    <property type="project" value="InterPro"/>
</dbReference>
<gene>
    <name evidence="2" type="ORF">FXB38_12660</name>
</gene>
<dbReference type="AlphaFoldDB" id="A0A5S4WRF4"/>
<dbReference type="Proteomes" id="UP000324853">
    <property type="component" value="Unassembled WGS sequence"/>
</dbReference>
<evidence type="ECO:0000313" key="3">
    <source>
        <dbReference type="Proteomes" id="UP000324853"/>
    </source>
</evidence>
<dbReference type="InterPro" id="IPR037165">
    <property type="entry name" value="AldOxase/xan_DH_Mopterin-bd_sf"/>
</dbReference>
<dbReference type="PANTHER" id="PTHR47495:SF1">
    <property type="entry name" value="BLL3820 PROTEIN"/>
    <property type="match status" value="1"/>
</dbReference>
<dbReference type="Pfam" id="PF02738">
    <property type="entry name" value="MoCoBD_1"/>
    <property type="match status" value="1"/>
</dbReference>
<dbReference type="RefSeq" id="WP_148751190.1">
    <property type="nucleotide sequence ID" value="NZ_VSSR01000021.1"/>
</dbReference>
<sequence>MSASPPAPKLPLSLAANPRLSSWVKFTGEGRVAISPGKVEIGQGIVTALAQIAADELDIEIGRIDMIRASTAASPNEGVTSGSLSIQQSGRALRHVCSEVRQRFLAAASERLGVDAALLGVEDGTISGPGNIRTSYWELAGDVSLDRDATAGASAKTAAKRAVAGHAIQRVDIPDKVFARPRFIHDCALPGLVHGRVLRPDISGARLIALDEAAARGVSGLIGIVRDGSFAGVVADSEVAAEAALKALRKDATWSAGEPLPDEDDLADFLRSQPVETTVIDTRVAAATEQAARTLRRQYTRPYIAHASIAPSCAMARWDGDRVHVWTHSQGVYLLRADLAIVLKLPTENIVVEHMEGAGCYGHNAADDVALDAVLLAKAADGRPVRVQWSRHDEMSHAPFGAAMAIEIEADLDADNEIIGWRHAIWSNGHAARPGRAAQPALLAASEIANPYPRMISTNPPAANGGGGDRNSVPLYDFPAWTITSHRLLTMPVRTSALRTLGAQGNVFAIESLVDEIAALRGEDPIAFRLQHLRDERAREVIRAAARRAAWKPERRSGIGYGVGFARYKNTGAYCAGIAEIEGTDEIRVRRLTLAVDVGEAINPDGVINQIEGGAIQATSWVLKERVRFDPLRITSTSWTDYPILTFSEVPMVDVEIIQRPEIEPVGAGEAAHGPVTAAIANAVHDCLGVRIRDLPITRDKIIAAMELAS</sequence>
<dbReference type="PANTHER" id="PTHR47495">
    <property type="entry name" value="ALDEHYDE DEHYDROGENASE"/>
    <property type="match status" value="1"/>
</dbReference>
<dbReference type="InterPro" id="IPR008274">
    <property type="entry name" value="AldOxase/xan_DH_MoCoBD1"/>
</dbReference>
<dbReference type="Gene3D" id="3.90.1170.50">
    <property type="entry name" value="Aldehyde oxidase/xanthine dehydrogenase, a/b hammerhead"/>
    <property type="match status" value="1"/>
</dbReference>
<dbReference type="Pfam" id="PF20256">
    <property type="entry name" value="MoCoBD_2"/>
    <property type="match status" value="2"/>
</dbReference>
<dbReference type="OrthoDB" id="9767994at2"/>
<accession>A0A5S4WRF4</accession>
<protein>
    <submittedName>
        <fullName evidence="2">Xanthine dehydrogenase family protein molybdopterin-binding subunit</fullName>
    </submittedName>
</protein>
<dbReference type="InterPro" id="IPR052516">
    <property type="entry name" value="N-heterocyclic_Hydroxylase"/>
</dbReference>
<dbReference type="PIRSF" id="PIRSF036389">
    <property type="entry name" value="IOR_B"/>
    <property type="match status" value="1"/>
</dbReference>
<comment type="caution">
    <text evidence="2">The sequence shown here is derived from an EMBL/GenBank/DDBJ whole genome shotgun (WGS) entry which is preliminary data.</text>
</comment>
<organism evidence="2 3">
    <name type="scientific">Bradyrhizobium cytisi</name>
    <dbReference type="NCBI Taxonomy" id="515489"/>
    <lineage>
        <taxon>Bacteria</taxon>
        <taxon>Pseudomonadati</taxon>
        <taxon>Pseudomonadota</taxon>
        <taxon>Alphaproteobacteria</taxon>
        <taxon>Hyphomicrobiales</taxon>
        <taxon>Nitrobacteraceae</taxon>
        <taxon>Bradyrhizobium</taxon>
    </lineage>
</organism>
<dbReference type="SMART" id="SM01008">
    <property type="entry name" value="Ald_Xan_dh_C"/>
    <property type="match status" value="1"/>
</dbReference>